<reference evidence="1" key="1">
    <citation type="journal article" date="2017" name="J. Antimicrob. Chemother.">
        <title>FRI-2 carbapenemase-producing Enterobacter cloacae complex in the UK.</title>
        <authorList>
            <person name="Meunier D."/>
            <person name="Findlay J."/>
            <person name="Doumith M."/>
            <person name="Godoy D."/>
            <person name="Perry C."/>
            <person name="Pike R."/>
            <person name="Gronthoud F."/>
            <person name="Shryane T."/>
            <person name="Poirel L."/>
            <person name="Welfare W."/>
            <person name="Woodford N."/>
            <person name="Hopkins K.L."/>
        </authorList>
    </citation>
    <scope>NUCLEOTIDE SEQUENCE</scope>
    <source>
        <strain evidence="1">H162620587</strain>
        <plasmid evidence="1">pJF-587</plasmid>
    </source>
</reference>
<proteinExistence type="predicted"/>
<accession>A0A217EU85</accession>
<sequence length="69" mass="7947">MGILCEKCDANNDPDIDSYYNGVVENNLTSYTYAAKFTCWRCKHENDVTIDTISSDEIEEVLNSQIRYN</sequence>
<geneLocation type="plasmid" evidence="1">
    <name>pJF-587</name>
</geneLocation>
<keyword evidence="1" id="KW-0614">Plasmid</keyword>
<name>A0A217EU85_ENTAS</name>
<dbReference type="AlphaFoldDB" id="A0A217EU85"/>
<protein>
    <submittedName>
        <fullName evidence="1">Uncharacterized protein</fullName>
    </submittedName>
</protein>
<organism evidence="1">
    <name type="scientific">Enterobacter asburiae</name>
    <dbReference type="NCBI Taxonomy" id="61645"/>
    <lineage>
        <taxon>Bacteria</taxon>
        <taxon>Pseudomonadati</taxon>
        <taxon>Pseudomonadota</taxon>
        <taxon>Gammaproteobacteria</taxon>
        <taxon>Enterobacterales</taxon>
        <taxon>Enterobacteriaceae</taxon>
        <taxon>Enterobacter</taxon>
        <taxon>Enterobacter cloacae complex</taxon>
    </lineage>
</organism>
<dbReference type="EMBL" id="KX912253">
    <property type="protein sequence ID" value="AQZ19882.1"/>
    <property type="molecule type" value="Genomic_DNA"/>
</dbReference>
<dbReference type="RefSeq" id="WP_045890712.1">
    <property type="nucleotide sequence ID" value="NZ_CP074155.1"/>
</dbReference>
<evidence type="ECO:0000313" key="1">
    <source>
        <dbReference type="EMBL" id="AQZ19882.1"/>
    </source>
</evidence>